<gene>
    <name evidence="2" type="ORF">GCM10017056_09360</name>
</gene>
<feature type="domain" description="NAD(P)-binding" evidence="1">
    <location>
        <begin position="8"/>
        <end position="185"/>
    </location>
</feature>
<dbReference type="InterPro" id="IPR016040">
    <property type="entry name" value="NAD(P)-bd_dom"/>
</dbReference>
<dbReference type="InterPro" id="IPR052718">
    <property type="entry name" value="NmrA-type_oxidoreductase"/>
</dbReference>
<dbReference type="EMBL" id="BNCJ01000002">
    <property type="protein sequence ID" value="GHF39932.1"/>
    <property type="molecule type" value="Genomic_DNA"/>
</dbReference>
<proteinExistence type="predicted"/>
<keyword evidence="3" id="KW-1185">Reference proteome</keyword>
<dbReference type="Gene3D" id="3.40.50.720">
    <property type="entry name" value="NAD(P)-binding Rossmann-like Domain"/>
    <property type="match status" value="1"/>
</dbReference>
<dbReference type="Proteomes" id="UP000626220">
    <property type="component" value="Unassembled WGS sequence"/>
</dbReference>
<dbReference type="InterPro" id="IPR036291">
    <property type="entry name" value="NAD(P)-bd_dom_sf"/>
</dbReference>
<evidence type="ECO:0000313" key="2">
    <source>
        <dbReference type="EMBL" id="GHF39932.1"/>
    </source>
</evidence>
<sequence>MATYLVTGASGQLGRLVIAQLAELVPLDSIIALVRTEKARAAYAAEGITARLADYENPANLRAALAGVDRMLLISSSEVGRRAPQHANVIAAAREAGVGFIAYTSILNAETGGMALAEEHLATEDALRDSGLPFAILRNGWYSENITGTAAQALSIGQHFGAAGAGRFATASRADYAEAAARVLAGKGHEGKTYELGGDEGFTLAEYASILSELAGRRIAYVDMPEAAYRDALVGAGLPAAFAAVLADSDAKAAKGALATNSHDLSRLIGHPTTPIRKTLQAVLG</sequence>
<dbReference type="PANTHER" id="PTHR47129">
    <property type="entry name" value="QUINONE OXIDOREDUCTASE 2"/>
    <property type="match status" value="1"/>
</dbReference>
<evidence type="ECO:0000313" key="3">
    <source>
        <dbReference type="Proteomes" id="UP000626220"/>
    </source>
</evidence>
<dbReference type="CDD" id="cd05269">
    <property type="entry name" value="TMR_SDR_a"/>
    <property type="match status" value="1"/>
</dbReference>
<dbReference type="Pfam" id="PF13460">
    <property type="entry name" value="NAD_binding_10"/>
    <property type="match status" value="1"/>
</dbReference>
<protein>
    <submittedName>
        <fullName evidence="2">NAD(P)-dependent oxidoreductase</fullName>
    </submittedName>
</protein>
<dbReference type="SUPFAM" id="SSF51735">
    <property type="entry name" value="NAD(P)-binding Rossmann-fold domains"/>
    <property type="match status" value="1"/>
</dbReference>
<reference evidence="2" key="1">
    <citation type="journal article" date="2014" name="Int. J. Syst. Evol. Microbiol.">
        <title>Complete genome sequence of Corynebacterium casei LMG S-19264T (=DSM 44701T), isolated from a smear-ripened cheese.</title>
        <authorList>
            <consortium name="US DOE Joint Genome Institute (JGI-PGF)"/>
            <person name="Walter F."/>
            <person name="Albersmeier A."/>
            <person name="Kalinowski J."/>
            <person name="Ruckert C."/>
        </authorList>
    </citation>
    <scope>NUCLEOTIDE SEQUENCE</scope>
    <source>
        <strain evidence="2">KCTC 42650</strain>
    </source>
</reference>
<dbReference type="Gene3D" id="3.90.25.10">
    <property type="entry name" value="UDP-galactose 4-epimerase, domain 1"/>
    <property type="match status" value="1"/>
</dbReference>
<dbReference type="PANTHER" id="PTHR47129:SF1">
    <property type="entry name" value="NMRA-LIKE DOMAIN-CONTAINING PROTEIN"/>
    <property type="match status" value="1"/>
</dbReference>
<reference evidence="2" key="2">
    <citation type="submission" date="2020-09" db="EMBL/GenBank/DDBJ databases">
        <authorList>
            <person name="Sun Q."/>
            <person name="Kim S."/>
        </authorList>
    </citation>
    <scope>NUCLEOTIDE SEQUENCE</scope>
    <source>
        <strain evidence="2">KCTC 42650</strain>
    </source>
</reference>
<comment type="caution">
    <text evidence="2">The sequence shown here is derived from an EMBL/GenBank/DDBJ whole genome shotgun (WGS) entry which is preliminary data.</text>
</comment>
<name>A0A8J3M5L9_9RHOB</name>
<dbReference type="AlphaFoldDB" id="A0A8J3M5L9"/>
<organism evidence="2 3">
    <name type="scientific">Seohaeicola zhoushanensis</name>
    <dbReference type="NCBI Taxonomy" id="1569283"/>
    <lineage>
        <taxon>Bacteria</taxon>
        <taxon>Pseudomonadati</taxon>
        <taxon>Pseudomonadota</taxon>
        <taxon>Alphaproteobacteria</taxon>
        <taxon>Rhodobacterales</taxon>
        <taxon>Roseobacteraceae</taxon>
        <taxon>Seohaeicola</taxon>
    </lineage>
</organism>
<evidence type="ECO:0000259" key="1">
    <source>
        <dbReference type="Pfam" id="PF13460"/>
    </source>
</evidence>
<accession>A0A8J3M5L9</accession>
<dbReference type="RefSeq" id="WP_189678891.1">
    <property type="nucleotide sequence ID" value="NZ_BNCJ01000002.1"/>
</dbReference>